<keyword evidence="1" id="KW-0378">Hydrolase</keyword>
<accession>A0A0L6ZEW7</accession>
<dbReference type="PANTHER" id="PTHR43434">
    <property type="entry name" value="PHOSPHOGLYCOLATE PHOSPHATASE"/>
    <property type="match status" value="1"/>
</dbReference>
<dbReference type="AlphaFoldDB" id="A0A0L6ZEW7"/>
<dbReference type="InterPro" id="IPR041492">
    <property type="entry name" value="HAD_2"/>
</dbReference>
<dbReference type="InterPro" id="IPR023198">
    <property type="entry name" value="PGP-like_dom2"/>
</dbReference>
<dbReference type="Pfam" id="PF13419">
    <property type="entry name" value="HAD_2"/>
    <property type="match status" value="1"/>
</dbReference>
<dbReference type="Gene3D" id="1.10.150.240">
    <property type="entry name" value="Putative phosphatase, domain 2"/>
    <property type="match status" value="1"/>
</dbReference>
<dbReference type="GO" id="GO:0008967">
    <property type="term" value="F:phosphoglycolate phosphatase activity"/>
    <property type="evidence" value="ECO:0007669"/>
    <property type="project" value="TreeGrafter"/>
</dbReference>
<sequence>MKTIDFAIFFDMDGTLFKTEKILAGALNKTFDYLKKEGEWEGEPPYEECKKLLGSTLEELWSKLLPKSSEAVRKEADRLFLEGMMEEIRSGKGEVFPGVIETLKEIKGMGIPTFVASNGLDGYIQTINKYYGLHEYFTDFYSSGRFKCSSKVELVAKLLEDYKIKNAIMVGDRKSDIEAAIKNNILSISCDFGFASCDELKGASYHVNEFKEILPIVKKYLQNSIESKEFATYI</sequence>
<evidence type="ECO:0000313" key="1">
    <source>
        <dbReference type="EMBL" id="KOA21318.1"/>
    </source>
</evidence>
<keyword evidence="2" id="KW-1185">Reference proteome</keyword>
<dbReference type="RefSeq" id="WP_052219853.1">
    <property type="nucleotide sequence ID" value="NZ_LHUR01000009.1"/>
</dbReference>
<dbReference type="GO" id="GO:0006281">
    <property type="term" value="P:DNA repair"/>
    <property type="evidence" value="ECO:0007669"/>
    <property type="project" value="TreeGrafter"/>
</dbReference>
<comment type="caution">
    <text evidence="1">The sequence shown here is derived from an EMBL/GenBank/DDBJ whole genome shotgun (WGS) entry which is preliminary data.</text>
</comment>
<dbReference type="SUPFAM" id="SSF56784">
    <property type="entry name" value="HAD-like"/>
    <property type="match status" value="1"/>
</dbReference>
<dbReference type="InterPro" id="IPR050155">
    <property type="entry name" value="HAD-like_hydrolase_sf"/>
</dbReference>
<proteinExistence type="predicted"/>
<gene>
    <name evidence="1" type="ORF">CLHOM_02450</name>
</gene>
<organism evidence="1 2">
    <name type="scientific">Clostridium homopropionicum DSM 5847</name>
    <dbReference type="NCBI Taxonomy" id="1121318"/>
    <lineage>
        <taxon>Bacteria</taxon>
        <taxon>Bacillati</taxon>
        <taxon>Bacillota</taxon>
        <taxon>Clostridia</taxon>
        <taxon>Eubacteriales</taxon>
        <taxon>Clostridiaceae</taxon>
        <taxon>Clostridium</taxon>
    </lineage>
</organism>
<protein>
    <submittedName>
        <fullName evidence="1">5'-nucleotidase</fullName>
        <ecNumber evidence="1">3.1.3.5</ecNumber>
    </submittedName>
</protein>
<reference evidence="2" key="1">
    <citation type="submission" date="2015-08" db="EMBL/GenBank/DDBJ databases">
        <title>Genome sequence of the strict anaerobe Clostridium homopropionicum LuHBu1 (DSM 5847T).</title>
        <authorList>
            <person name="Poehlein A."/>
            <person name="Beck M."/>
            <person name="Schiel-Bengelsdorf B."/>
            <person name="Bengelsdorf F.R."/>
            <person name="Daniel R."/>
            <person name="Duerre P."/>
        </authorList>
    </citation>
    <scope>NUCLEOTIDE SEQUENCE [LARGE SCALE GENOMIC DNA]</scope>
    <source>
        <strain evidence="2">DSM 5847</strain>
    </source>
</reference>
<dbReference type="NCBIfam" id="TIGR01549">
    <property type="entry name" value="HAD-SF-IA-v1"/>
    <property type="match status" value="1"/>
</dbReference>
<dbReference type="InterPro" id="IPR023214">
    <property type="entry name" value="HAD_sf"/>
</dbReference>
<dbReference type="InterPro" id="IPR036412">
    <property type="entry name" value="HAD-like_sf"/>
</dbReference>
<dbReference type="EC" id="3.1.3.5" evidence="1"/>
<dbReference type="Proteomes" id="UP000037043">
    <property type="component" value="Unassembled WGS sequence"/>
</dbReference>
<dbReference type="InterPro" id="IPR006439">
    <property type="entry name" value="HAD-SF_hydro_IA"/>
</dbReference>
<dbReference type="Gene3D" id="3.40.50.1000">
    <property type="entry name" value="HAD superfamily/HAD-like"/>
    <property type="match status" value="1"/>
</dbReference>
<dbReference type="EMBL" id="LHUR01000009">
    <property type="protein sequence ID" value="KOA21318.1"/>
    <property type="molecule type" value="Genomic_DNA"/>
</dbReference>
<dbReference type="STRING" id="36844.SAMN04488501_1279"/>
<name>A0A0L6ZEW7_9CLOT</name>
<dbReference type="PATRIC" id="fig|1121318.3.peg.244"/>
<evidence type="ECO:0000313" key="2">
    <source>
        <dbReference type="Proteomes" id="UP000037043"/>
    </source>
</evidence>
<dbReference type="GO" id="GO:0008253">
    <property type="term" value="F:5'-nucleotidase activity"/>
    <property type="evidence" value="ECO:0007669"/>
    <property type="project" value="UniProtKB-EC"/>
</dbReference>
<dbReference type="PANTHER" id="PTHR43434:SF1">
    <property type="entry name" value="PHOSPHOGLYCOLATE PHOSPHATASE"/>
    <property type="match status" value="1"/>
</dbReference>